<reference evidence="1 2" key="1">
    <citation type="submission" date="2020-01" db="EMBL/GenBank/DDBJ databases">
        <title>Microvirga sp. nov., an arsenate reduction bacterium isolated from Tibet hotspring sediments.</title>
        <authorList>
            <person name="Yuan C.-G."/>
        </authorList>
    </citation>
    <scope>NUCLEOTIDE SEQUENCE [LARGE SCALE GENOMIC DNA]</scope>
    <source>
        <strain evidence="1 2">SYSU G3D203</strain>
    </source>
</reference>
<organism evidence="1 2">
    <name type="scientific">Microvirga arsenatis</name>
    <dbReference type="NCBI Taxonomy" id="2692265"/>
    <lineage>
        <taxon>Bacteria</taxon>
        <taxon>Pseudomonadati</taxon>
        <taxon>Pseudomonadota</taxon>
        <taxon>Alphaproteobacteria</taxon>
        <taxon>Hyphomicrobiales</taxon>
        <taxon>Methylobacteriaceae</taxon>
        <taxon>Microvirga</taxon>
    </lineage>
</organism>
<protein>
    <submittedName>
        <fullName evidence="1">Uncharacterized protein</fullName>
    </submittedName>
</protein>
<comment type="caution">
    <text evidence="1">The sequence shown here is derived from an EMBL/GenBank/DDBJ whole genome shotgun (WGS) entry which is preliminary data.</text>
</comment>
<keyword evidence="2" id="KW-1185">Reference proteome</keyword>
<dbReference type="EMBL" id="JAAAXJ010000003">
    <property type="protein sequence ID" value="NBJ24136.1"/>
    <property type="molecule type" value="Genomic_DNA"/>
</dbReference>
<dbReference type="Proteomes" id="UP000818323">
    <property type="component" value="Unassembled WGS sequence"/>
</dbReference>
<gene>
    <name evidence="1" type="ORF">GR303_07170</name>
</gene>
<evidence type="ECO:0000313" key="1">
    <source>
        <dbReference type="EMBL" id="NBJ24136.1"/>
    </source>
</evidence>
<evidence type="ECO:0000313" key="2">
    <source>
        <dbReference type="Proteomes" id="UP000818323"/>
    </source>
</evidence>
<proteinExistence type="predicted"/>
<name>A0ABW9YV04_9HYPH</name>
<accession>A0ABW9YV04</accession>
<sequence>MARRMVLGRRGAVFGLWVSKPANDALSATDSQLLFTMTERAGMVLASGTVTVPSGGNAVRVAFPDTYPSTPLVFAGSLTHYPRRLPVSTDADPSGFYLRAIRDEHFLTYPAEGTTARWFAIMKTET</sequence>
<dbReference type="RefSeq" id="WP_161726022.1">
    <property type="nucleotide sequence ID" value="NZ_JAAAXI010000027.1"/>
</dbReference>